<gene>
    <name evidence="1" type="ORF">J2Z83_000516</name>
</gene>
<sequence length="128" mass="15267">MEEKLNTILEHLEILQQGQVRFEERQDRFEASLNIFGERLGQVERSQEKLVSSQELLAINQASMEERQIRLEENQTNMEKNQELFALSQVRLETKLDNFMVETRGNFKHVQSQLDRHTNLFKKVQLKH</sequence>
<dbReference type="EMBL" id="JAGGKX010000002">
    <property type="protein sequence ID" value="MBP1968424.1"/>
    <property type="molecule type" value="Genomic_DNA"/>
</dbReference>
<name>A0ABS4IEG3_9BACI</name>
<evidence type="ECO:0000313" key="2">
    <source>
        <dbReference type="Proteomes" id="UP001519345"/>
    </source>
</evidence>
<reference evidence="1 2" key="1">
    <citation type="submission" date="2021-03" db="EMBL/GenBank/DDBJ databases">
        <title>Genomic Encyclopedia of Type Strains, Phase IV (KMG-IV): sequencing the most valuable type-strain genomes for metagenomic binning, comparative biology and taxonomic classification.</title>
        <authorList>
            <person name="Goeker M."/>
        </authorList>
    </citation>
    <scope>NUCLEOTIDE SEQUENCE [LARGE SCALE GENOMIC DNA]</scope>
    <source>
        <strain evidence="1 2">DSM 25609</strain>
    </source>
</reference>
<comment type="caution">
    <text evidence="1">The sequence shown here is derived from an EMBL/GenBank/DDBJ whole genome shotgun (WGS) entry which is preliminary data.</text>
</comment>
<organism evidence="1 2">
    <name type="scientific">Virgibacillus natechei</name>
    <dbReference type="NCBI Taxonomy" id="1216297"/>
    <lineage>
        <taxon>Bacteria</taxon>
        <taxon>Bacillati</taxon>
        <taxon>Bacillota</taxon>
        <taxon>Bacilli</taxon>
        <taxon>Bacillales</taxon>
        <taxon>Bacillaceae</taxon>
        <taxon>Virgibacillus</taxon>
    </lineage>
</organism>
<keyword evidence="2" id="KW-1185">Reference proteome</keyword>
<dbReference type="RefSeq" id="WP_209461655.1">
    <property type="nucleotide sequence ID" value="NZ_CP110224.1"/>
</dbReference>
<accession>A0ABS4IEG3</accession>
<dbReference type="Proteomes" id="UP001519345">
    <property type="component" value="Unassembled WGS sequence"/>
</dbReference>
<protein>
    <submittedName>
        <fullName evidence="1">Uncharacterized protein</fullName>
    </submittedName>
</protein>
<proteinExistence type="predicted"/>
<evidence type="ECO:0000313" key="1">
    <source>
        <dbReference type="EMBL" id="MBP1968424.1"/>
    </source>
</evidence>